<gene>
    <name evidence="1" type="ORF">C5167_033270</name>
</gene>
<dbReference type="Gramene" id="RZC70118">
    <property type="protein sequence ID" value="RZC70118"/>
    <property type="gene ID" value="C5167_033270"/>
</dbReference>
<keyword evidence="2" id="KW-1185">Reference proteome</keyword>
<dbReference type="AlphaFoldDB" id="A0A4Y7KDL5"/>
<protein>
    <submittedName>
        <fullName evidence="1">Uncharacterized protein</fullName>
    </submittedName>
</protein>
<sequence>MIKRCRRDGNHQATWEAFLGEDSEYSDDGPLKEDDGKAVKLTPARIVQIRRWILFRRDIEGVANYYAYYSDHVLPRSVGDEMDEVEGQIKFIGWLRN</sequence>
<evidence type="ECO:0000313" key="1">
    <source>
        <dbReference type="EMBL" id="RZC70118.1"/>
    </source>
</evidence>
<accession>A0A4Y7KDL5</accession>
<proteinExistence type="predicted"/>
<reference evidence="1 2" key="1">
    <citation type="journal article" date="2018" name="Science">
        <title>The opium poppy genome and morphinan production.</title>
        <authorList>
            <person name="Guo L."/>
            <person name="Winzer T."/>
            <person name="Yang X."/>
            <person name="Li Y."/>
            <person name="Ning Z."/>
            <person name="He Z."/>
            <person name="Teodor R."/>
            <person name="Lu Y."/>
            <person name="Bowser T.A."/>
            <person name="Graham I.A."/>
            <person name="Ye K."/>
        </authorList>
    </citation>
    <scope>NUCLEOTIDE SEQUENCE [LARGE SCALE GENOMIC DNA]</scope>
    <source>
        <strain evidence="2">cv. HN1</strain>
        <tissue evidence="1">Leaves</tissue>
    </source>
</reference>
<organism evidence="1 2">
    <name type="scientific">Papaver somniferum</name>
    <name type="common">Opium poppy</name>
    <dbReference type="NCBI Taxonomy" id="3469"/>
    <lineage>
        <taxon>Eukaryota</taxon>
        <taxon>Viridiplantae</taxon>
        <taxon>Streptophyta</taxon>
        <taxon>Embryophyta</taxon>
        <taxon>Tracheophyta</taxon>
        <taxon>Spermatophyta</taxon>
        <taxon>Magnoliopsida</taxon>
        <taxon>Ranunculales</taxon>
        <taxon>Papaveraceae</taxon>
        <taxon>Papaveroideae</taxon>
        <taxon>Papaver</taxon>
    </lineage>
</organism>
<dbReference type="EMBL" id="CM010721">
    <property type="protein sequence ID" value="RZC70118.1"/>
    <property type="molecule type" value="Genomic_DNA"/>
</dbReference>
<evidence type="ECO:0000313" key="2">
    <source>
        <dbReference type="Proteomes" id="UP000316621"/>
    </source>
</evidence>
<dbReference type="Proteomes" id="UP000316621">
    <property type="component" value="Chromosome 7"/>
</dbReference>
<name>A0A4Y7KDL5_PAPSO</name>